<dbReference type="Proteomes" id="UP000326287">
    <property type="component" value="Chromosome"/>
</dbReference>
<name>A0A5P9NHT3_9GAMM</name>
<keyword evidence="3" id="KW-1185">Reference proteome</keyword>
<dbReference type="RefSeq" id="WP_152661486.1">
    <property type="nucleotide sequence ID" value="NZ_CP036422.1"/>
</dbReference>
<evidence type="ECO:0000313" key="2">
    <source>
        <dbReference type="EMBL" id="QFU75380.1"/>
    </source>
</evidence>
<feature type="transmembrane region" description="Helical" evidence="1">
    <location>
        <begin position="338"/>
        <end position="363"/>
    </location>
</feature>
<dbReference type="KEGG" id="halc:EY643_06790"/>
<feature type="transmembrane region" description="Helical" evidence="1">
    <location>
        <begin position="188"/>
        <end position="208"/>
    </location>
</feature>
<accession>A0A5P9NHT3</accession>
<protein>
    <submittedName>
        <fullName evidence="2">Short-chain fatty acid transporter</fullName>
    </submittedName>
</protein>
<dbReference type="GO" id="GO:0005886">
    <property type="term" value="C:plasma membrane"/>
    <property type="evidence" value="ECO:0007669"/>
    <property type="project" value="TreeGrafter"/>
</dbReference>
<gene>
    <name evidence="2" type="ORF">EY643_06790</name>
</gene>
<dbReference type="Pfam" id="PF02667">
    <property type="entry name" value="SCFA_trans"/>
    <property type="match status" value="1"/>
</dbReference>
<feature type="transmembrane region" description="Helical" evidence="1">
    <location>
        <begin position="23"/>
        <end position="44"/>
    </location>
</feature>
<feature type="transmembrane region" description="Helical" evidence="1">
    <location>
        <begin position="142"/>
        <end position="168"/>
    </location>
</feature>
<dbReference type="AlphaFoldDB" id="A0A5P9NHT3"/>
<evidence type="ECO:0000313" key="3">
    <source>
        <dbReference type="Proteomes" id="UP000326287"/>
    </source>
</evidence>
<organism evidence="2 3">
    <name type="scientific">Halioglobus maricola</name>
    <dbReference type="NCBI Taxonomy" id="2601894"/>
    <lineage>
        <taxon>Bacteria</taxon>
        <taxon>Pseudomonadati</taxon>
        <taxon>Pseudomonadota</taxon>
        <taxon>Gammaproteobacteria</taxon>
        <taxon>Cellvibrionales</taxon>
        <taxon>Halieaceae</taxon>
        <taxon>Halioglobus</taxon>
    </lineage>
</organism>
<sequence length="449" mass="48075">MKIPSWLIRPFTTLVERYYPDPFVFAVLMSLLTFVLALIATDATPASALQSWGDGLPKLLAFTAQLSITLLGAHALAHTDRVQRFLAAVGSLPRSANAAYALVALTAGVGSLIAWSLGLVAGATIARQVAIQCSKRGIRVHYPLLVASAYGGFVVWHMGYSASAALFVATPGHSLEAEMGILPITETIFTIQNGFLALVTLVAVAVLCPMMRPSEEEILEIDPALLEESETLDVPTVIPETPAQRLENMRSLSSALGLALVAYIAYSFYQKGFYLTLDIVNWSFVGAGLLLARSPLHYVRLIENASSTVGPIILQYPFYAGILGMMIATGLVTVISDWFASVTTAETLSVGAFLSAGLVNMFIPSGGGQWAVQGPIFIEAANQLQVDHSVIVLAIAYGDQWTNMVQPFWTIPLLAIAGLQLRQIMGYTVMIFFVTGAIFITGLLLMGAG</sequence>
<feature type="transmembrane region" description="Helical" evidence="1">
    <location>
        <begin position="313"/>
        <end position="332"/>
    </location>
</feature>
<dbReference type="PANTHER" id="PTHR41983:SF2">
    <property type="entry name" value="SHORT-CHAIN FATTY ACID TRANSPORTER-RELATED"/>
    <property type="match status" value="1"/>
</dbReference>
<dbReference type="InterPro" id="IPR006160">
    <property type="entry name" value="SCFA_transpt_AtoE"/>
</dbReference>
<dbReference type="OrthoDB" id="9342495at2"/>
<feature type="transmembrane region" description="Helical" evidence="1">
    <location>
        <begin position="424"/>
        <end position="446"/>
    </location>
</feature>
<feature type="transmembrane region" description="Helical" evidence="1">
    <location>
        <begin position="275"/>
        <end position="292"/>
    </location>
</feature>
<reference evidence="2 3" key="1">
    <citation type="submission" date="2019-02" db="EMBL/GenBank/DDBJ databases">
        <authorList>
            <person name="Li S.-H."/>
        </authorList>
    </citation>
    <scope>NUCLEOTIDE SEQUENCE [LARGE SCALE GENOMIC DNA]</scope>
    <source>
        <strain evidence="2 3">IMCC14385</strain>
    </source>
</reference>
<keyword evidence="1" id="KW-0472">Membrane</keyword>
<dbReference type="PANTHER" id="PTHR41983">
    <property type="entry name" value="SHORT-CHAIN FATTY ACID TRANSPORTER-RELATED"/>
    <property type="match status" value="1"/>
</dbReference>
<feature type="transmembrane region" description="Helical" evidence="1">
    <location>
        <begin position="97"/>
        <end position="121"/>
    </location>
</feature>
<keyword evidence="1" id="KW-1133">Transmembrane helix</keyword>
<keyword evidence="1" id="KW-0812">Transmembrane</keyword>
<feature type="transmembrane region" description="Helical" evidence="1">
    <location>
        <begin position="252"/>
        <end position="269"/>
    </location>
</feature>
<evidence type="ECO:0000256" key="1">
    <source>
        <dbReference type="SAM" id="Phobius"/>
    </source>
</evidence>
<dbReference type="EMBL" id="CP036422">
    <property type="protein sequence ID" value="QFU75380.1"/>
    <property type="molecule type" value="Genomic_DNA"/>
</dbReference>
<proteinExistence type="predicted"/>